<dbReference type="Gene3D" id="3.40.30.10">
    <property type="entry name" value="Glutaredoxin"/>
    <property type="match status" value="1"/>
</dbReference>
<dbReference type="PROSITE" id="PS50404">
    <property type="entry name" value="GST_NTER"/>
    <property type="match status" value="1"/>
</dbReference>
<dbReference type="CDD" id="cd03205">
    <property type="entry name" value="GST_C_6"/>
    <property type="match status" value="1"/>
</dbReference>
<dbReference type="InterPro" id="IPR036282">
    <property type="entry name" value="Glutathione-S-Trfase_C_sf"/>
</dbReference>
<proteinExistence type="predicted"/>
<dbReference type="CDD" id="cd00570">
    <property type="entry name" value="GST_N_family"/>
    <property type="match status" value="1"/>
</dbReference>
<dbReference type="InterPro" id="IPR004045">
    <property type="entry name" value="Glutathione_S-Trfase_N"/>
</dbReference>
<dbReference type="Gene3D" id="1.20.1050.10">
    <property type="match status" value="1"/>
</dbReference>
<dbReference type="Pfam" id="PF13417">
    <property type="entry name" value="GST_N_3"/>
    <property type="match status" value="1"/>
</dbReference>
<reference evidence="2 3" key="1">
    <citation type="submission" date="2022-08" db="EMBL/GenBank/DDBJ databases">
        <title>Reclassification of Massilia species as members of the genera Telluria, Duganella, Pseudoduganella, Mokoshia gen. nov. and Zemynaea gen. nov. using orthogonal and non-orthogonal genome-based approaches.</title>
        <authorList>
            <person name="Bowman J.P."/>
        </authorList>
    </citation>
    <scope>NUCLEOTIDE SEQUENCE [LARGE SCALE GENOMIC DNA]</scope>
    <source>
        <strain evidence="2 3">JCM 31316</strain>
    </source>
</reference>
<accession>A0ABT1ZRT1</accession>
<organism evidence="2 3">
    <name type="scientific">Massilia pinisoli</name>
    <dbReference type="NCBI Taxonomy" id="1772194"/>
    <lineage>
        <taxon>Bacteria</taxon>
        <taxon>Pseudomonadati</taxon>
        <taxon>Pseudomonadota</taxon>
        <taxon>Betaproteobacteria</taxon>
        <taxon>Burkholderiales</taxon>
        <taxon>Oxalobacteraceae</taxon>
        <taxon>Telluria group</taxon>
        <taxon>Massilia</taxon>
    </lineage>
</organism>
<evidence type="ECO:0000313" key="3">
    <source>
        <dbReference type="Proteomes" id="UP001204151"/>
    </source>
</evidence>
<dbReference type="SUPFAM" id="SSF47616">
    <property type="entry name" value="GST C-terminal domain-like"/>
    <property type="match status" value="1"/>
</dbReference>
<sequence length="198" mass="21956">MQLIGMLDSPFVRRVAISFDLQDIPFEHKALSVFRNYDEFAAINPTVKAPTLVLDDGSFLIDSTLMLEYGDALTGRSLLPVTPAARARALRTIGPALAACEKTAQIVYEHTLRPAEKVHQPWLDRVQEQLLAALKLLEAEVDAFDVDALDQAAVTAAVTWSFVRLMVPQIVARDAFPRLAAWTARAEALPVFRRYPIA</sequence>
<dbReference type="Pfam" id="PF13410">
    <property type="entry name" value="GST_C_2"/>
    <property type="match status" value="1"/>
</dbReference>
<dbReference type="SUPFAM" id="SSF52833">
    <property type="entry name" value="Thioredoxin-like"/>
    <property type="match status" value="1"/>
</dbReference>
<dbReference type="Proteomes" id="UP001204151">
    <property type="component" value="Unassembled WGS sequence"/>
</dbReference>
<dbReference type="EMBL" id="JANUGW010000008">
    <property type="protein sequence ID" value="MCS0582630.1"/>
    <property type="molecule type" value="Genomic_DNA"/>
</dbReference>
<protein>
    <submittedName>
        <fullName evidence="2">Glutathione S-transferase</fullName>
    </submittedName>
</protein>
<dbReference type="InterPro" id="IPR036249">
    <property type="entry name" value="Thioredoxin-like_sf"/>
</dbReference>
<evidence type="ECO:0000313" key="2">
    <source>
        <dbReference type="EMBL" id="MCS0582630.1"/>
    </source>
</evidence>
<dbReference type="PANTHER" id="PTHR43968">
    <property type="match status" value="1"/>
</dbReference>
<keyword evidence="3" id="KW-1185">Reference proteome</keyword>
<dbReference type="PANTHER" id="PTHR43968:SF6">
    <property type="entry name" value="GLUTATHIONE S-TRANSFERASE OMEGA"/>
    <property type="match status" value="1"/>
</dbReference>
<evidence type="ECO:0000259" key="1">
    <source>
        <dbReference type="PROSITE" id="PS50404"/>
    </source>
</evidence>
<dbReference type="InterPro" id="IPR050983">
    <property type="entry name" value="GST_Omega/HSP26"/>
</dbReference>
<feature type="domain" description="GST N-terminal" evidence="1">
    <location>
        <begin position="1"/>
        <end position="78"/>
    </location>
</feature>
<gene>
    <name evidence="2" type="ORF">NX784_13595</name>
</gene>
<name>A0ABT1ZRT1_9BURK</name>
<dbReference type="RefSeq" id="WP_258817203.1">
    <property type="nucleotide sequence ID" value="NZ_JANUGW010000008.1"/>
</dbReference>
<comment type="caution">
    <text evidence="2">The sequence shown here is derived from an EMBL/GenBank/DDBJ whole genome shotgun (WGS) entry which is preliminary data.</text>
</comment>